<protein>
    <recommendedName>
        <fullName evidence="2">Terpene synthase metal-binding domain-containing protein</fullName>
    </recommendedName>
</protein>
<dbReference type="OMA" id="MIERWDI"/>
<dbReference type="eggNOG" id="ENOG502QUCN">
    <property type="taxonomic scope" value="Eukaryota"/>
</dbReference>
<accession>D7TLC0</accession>
<dbReference type="GO" id="GO:0000287">
    <property type="term" value="F:magnesium ion binding"/>
    <property type="evidence" value="ECO:0007669"/>
    <property type="project" value="InterPro"/>
</dbReference>
<dbReference type="EMBL" id="FN595996">
    <property type="protein sequence ID" value="CBI31292.3"/>
    <property type="molecule type" value="Genomic_DNA"/>
</dbReference>
<dbReference type="InterPro" id="IPR034741">
    <property type="entry name" value="Terpene_cyclase-like_1_C"/>
</dbReference>
<dbReference type="InterPro" id="IPR005630">
    <property type="entry name" value="Terpene_synthase_metal-bd"/>
</dbReference>
<name>D7TLC0_VITVI</name>
<dbReference type="GO" id="GO:0016114">
    <property type="term" value="P:terpenoid biosynthetic process"/>
    <property type="evidence" value="ECO:0007669"/>
    <property type="project" value="InterPro"/>
</dbReference>
<dbReference type="PaxDb" id="29760-VIT_18s0001g04820.t01"/>
<dbReference type="HOGENOM" id="CLU_003125_1_3_1"/>
<dbReference type="Proteomes" id="UP000009183">
    <property type="component" value="Chromosome 18, unordered"/>
</dbReference>
<dbReference type="InterPro" id="IPR008949">
    <property type="entry name" value="Isoprenoid_synthase_dom_sf"/>
</dbReference>
<dbReference type="SUPFAM" id="SSF48576">
    <property type="entry name" value="Terpenoid synthases"/>
    <property type="match status" value="1"/>
</dbReference>
<dbReference type="Pfam" id="PF03936">
    <property type="entry name" value="Terpene_synth_C"/>
    <property type="match status" value="1"/>
</dbReference>
<keyword evidence="4" id="KW-1185">Reference proteome</keyword>
<dbReference type="GO" id="GO:0010333">
    <property type="term" value="F:terpene synthase activity"/>
    <property type="evidence" value="ECO:0000318"/>
    <property type="project" value="GO_Central"/>
</dbReference>
<evidence type="ECO:0000256" key="1">
    <source>
        <dbReference type="ARBA" id="ARBA00022723"/>
    </source>
</evidence>
<dbReference type="GO" id="GO:0046246">
    <property type="term" value="P:terpene biosynthetic process"/>
    <property type="evidence" value="ECO:0000318"/>
    <property type="project" value="GO_Central"/>
</dbReference>
<sequence>MQSLHKEELSNLSRWHTELGFTVKISFARDRVVEVYFFVLAMYFEPQYSRARRILTKVLYIISTIDDMYDAYGSLEEHKLFAEMIERWDINSIDQLPEHMKVIYQALLDVYKEIEEEMDKEGKAYSFHHAKEAMKIQIGAYFDEAQWFHEGNVPTIDKYMQVARVSSSLPLTTVIFFIGMDEIITKEAFEWFEQERGHVASAIECYVKQYSVSKQQAYDEFNKQIANAWKDINQGFLRPTSMPVPILTGVLNLT</sequence>
<dbReference type="SFLD" id="SFLDS00005">
    <property type="entry name" value="Isoprenoid_Synthase_Type_I"/>
    <property type="match status" value="1"/>
</dbReference>
<feature type="domain" description="Terpene synthase metal-binding" evidence="2">
    <location>
        <begin position="18"/>
        <end position="231"/>
    </location>
</feature>
<evidence type="ECO:0000313" key="4">
    <source>
        <dbReference type="Proteomes" id="UP000009183"/>
    </source>
</evidence>
<organism evidence="3 4">
    <name type="scientific">Vitis vinifera</name>
    <name type="common">Grape</name>
    <dbReference type="NCBI Taxonomy" id="29760"/>
    <lineage>
        <taxon>Eukaryota</taxon>
        <taxon>Viridiplantae</taxon>
        <taxon>Streptophyta</taxon>
        <taxon>Embryophyta</taxon>
        <taxon>Tracheophyta</taxon>
        <taxon>Spermatophyta</taxon>
        <taxon>Magnoliopsida</taxon>
        <taxon>eudicotyledons</taxon>
        <taxon>Gunneridae</taxon>
        <taxon>Pentapetalae</taxon>
        <taxon>rosids</taxon>
        <taxon>Vitales</taxon>
        <taxon>Vitaceae</taxon>
        <taxon>Viteae</taxon>
        <taxon>Vitis</taxon>
    </lineage>
</organism>
<dbReference type="InterPro" id="IPR050148">
    <property type="entry name" value="Terpene_synthase-like"/>
</dbReference>
<dbReference type="AlphaFoldDB" id="D7TLC0"/>
<proteinExistence type="predicted"/>
<reference evidence="4" key="1">
    <citation type="journal article" date="2007" name="Nature">
        <title>The grapevine genome sequence suggests ancestral hexaploidization in major angiosperm phyla.</title>
        <authorList>
            <consortium name="The French-Italian Public Consortium for Grapevine Genome Characterization."/>
            <person name="Jaillon O."/>
            <person name="Aury J.-M."/>
            <person name="Noel B."/>
            <person name="Policriti A."/>
            <person name="Clepet C."/>
            <person name="Casagrande A."/>
            <person name="Choisne N."/>
            <person name="Aubourg S."/>
            <person name="Vitulo N."/>
            <person name="Jubin C."/>
            <person name="Vezzi A."/>
            <person name="Legeai F."/>
            <person name="Hugueney P."/>
            <person name="Dasilva C."/>
            <person name="Horner D."/>
            <person name="Mica E."/>
            <person name="Jublot D."/>
            <person name="Poulain J."/>
            <person name="Bruyere C."/>
            <person name="Billault A."/>
            <person name="Segurens B."/>
            <person name="Gouyvenoux M."/>
            <person name="Ugarte E."/>
            <person name="Cattonaro F."/>
            <person name="Anthouard V."/>
            <person name="Vico V."/>
            <person name="Del Fabbro C."/>
            <person name="Alaux M."/>
            <person name="Di Gaspero G."/>
            <person name="Dumas V."/>
            <person name="Felice N."/>
            <person name="Paillard S."/>
            <person name="Juman I."/>
            <person name="Moroldo M."/>
            <person name="Scalabrin S."/>
            <person name="Canaguier A."/>
            <person name="Le Clainche I."/>
            <person name="Malacrida G."/>
            <person name="Durand E."/>
            <person name="Pesole G."/>
            <person name="Laucou V."/>
            <person name="Chatelet P."/>
            <person name="Merdinoglu D."/>
            <person name="Delledonne M."/>
            <person name="Pezzotti M."/>
            <person name="Lecharny A."/>
            <person name="Scarpelli C."/>
            <person name="Artiguenave F."/>
            <person name="Pe M.E."/>
            <person name="Valle G."/>
            <person name="Morgante M."/>
            <person name="Caboche M."/>
            <person name="Adam-Blondon A.-F."/>
            <person name="Weissenbach J."/>
            <person name="Quetier F."/>
            <person name="Wincker P."/>
        </authorList>
    </citation>
    <scope>NUCLEOTIDE SEQUENCE [LARGE SCALE GENOMIC DNA]</scope>
    <source>
        <strain evidence="4">cv. Pinot noir / PN40024</strain>
    </source>
</reference>
<keyword evidence="1" id="KW-0479">Metal-binding</keyword>
<dbReference type="ExpressionAtlas" id="D7TLC0">
    <property type="expression patterns" value="baseline"/>
</dbReference>
<dbReference type="Gene3D" id="1.10.600.10">
    <property type="entry name" value="Farnesyl Diphosphate Synthase"/>
    <property type="match status" value="2"/>
</dbReference>
<dbReference type="PANTHER" id="PTHR31225">
    <property type="entry name" value="OS04G0344100 PROTEIN-RELATED"/>
    <property type="match status" value="1"/>
</dbReference>
<dbReference type="InParanoid" id="D7TLC0"/>
<dbReference type="PANTHER" id="PTHR31225:SF241">
    <property type="entry name" value="TERPENE SYNTHASE FAMILY, METAL-BINDING DOMAIN PROTEIN"/>
    <property type="match status" value="1"/>
</dbReference>
<gene>
    <name evidence="3" type="ordered locus">VIT_18s0001g04820</name>
</gene>
<evidence type="ECO:0000313" key="3">
    <source>
        <dbReference type="EMBL" id="CBI31292.3"/>
    </source>
</evidence>
<evidence type="ECO:0000259" key="2">
    <source>
        <dbReference type="Pfam" id="PF03936"/>
    </source>
</evidence>
<dbReference type="SFLD" id="SFLDG01019">
    <property type="entry name" value="Terpene_Cyclase_Like_1_C_Termi"/>
    <property type="match status" value="1"/>
</dbReference>